<feature type="region of interest" description="Disordered" evidence="1">
    <location>
        <begin position="1"/>
        <end position="31"/>
    </location>
</feature>
<evidence type="ECO:0000313" key="2">
    <source>
        <dbReference type="EMBL" id="MBX04632.1"/>
    </source>
</evidence>
<accession>A0A2P2KFY3</accession>
<sequence>MVEGSHSENSQARFGKKIGQRKCSPDITEVC</sequence>
<dbReference type="EMBL" id="GGEC01024148">
    <property type="protein sequence ID" value="MBX04632.1"/>
    <property type="molecule type" value="Transcribed_RNA"/>
</dbReference>
<evidence type="ECO:0000256" key="1">
    <source>
        <dbReference type="SAM" id="MobiDB-lite"/>
    </source>
</evidence>
<dbReference type="AlphaFoldDB" id="A0A2P2KFY3"/>
<protein>
    <submittedName>
        <fullName evidence="2">Uncharacterized protein</fullName>
    </submittedName>
</protein>
<proteinExistence type="predicted"/>
<organism evidence="2">
    <name type="scientific">Rhizophora mucronata</name>
    <name type="common">Asiatic mangrove</name>
    <dbReference type="NCBI Taxonomy" id="61149"/>
    <lineage>
        <taxon>Eukaryota</taxon>
        <taxon>Viridiplantae</taxon>
        <taxon>Streptophyta</taxon>
        <taxon>Embryophyta</taxon>
        <taxon>Tracheophyta</taxon>
        <taxon>Spermatophyta</taxon>
        <taxon>Magnoliopsida</taxon>
        <taxon>eudicotyledons</taxon>
        <taxon>Gunneridae</taxon>
        <taxon>Pentapetalae</taxon>
        <taxon>rosids</taxon>
        <taxon>fabids</taxon>
        <taxon>Malpighiales</taxon>
        <taxon>Rhizophoraceae</taxon>
        <taxon>Rhizophora</taxon>
    </lineage>
</organism>
<reference evidence="2" key="1">
    <citation type="submission" date="2018-02" db="EMBL/GenBank/DDBJ databases">
        <title>Rhizophora mucronata_Transcriptome.</title>
        <authorList>
            <person name="Meera S.P."/>
            <person name="Sreeshan A."/>
            <person name="Augustine A."/>
        </authorList>
    </citation>
    <scope>NUCLEOTIDE SEQUENCE</scope>
    <source>
        <tissue evidence="2">Leaf</tissue>
    </source>
</reference>
<name>A0A2P2KFY3_RHIMU</name>